<reference evidence="1 2" key="1">
    <citation type="submission" date="2019-02" db="EMBL/GenBank/DDBJ databases">
        <title>Deep-cultivation of Planctomycetes and their phenomic and genomic characterization uncovers novel biology.</title>
        <authorList>
            <person name="Wiegand S."/>
            <person name="Jogler M."/>
            <person name="Boedeker C."/>
            <person name="Pinto D."/>
            <person name="Vollmers J."/>
            <person name="Rivas-Marin E."/>
            <person name="Kohn T."/>
            <person name="Peeters S.H."/>
            <person name="Heuer A."/>
            <person name="Rast P."/>
            <person name="Oberbeckmann S."/>
            <person name="Bunk B."/>
            <person name="Jeske O."/>
            <person name="Meyerdierks A."/>
            <person name="Storesund J.E."/>
            <person name="Kallscheuer N."/>
            <person name="Luecker S."/>
            <person name="Lage O.M."/>
            <person name="Pohl T."/>
            <person name="Merkel B.J."/>
            <person name="Hornburger P."/>
            <person name="Mueller R.-W."/>
            <person name="Bruemmer F."/>
            <person name="Labrenz M."/>
            <person name="Spormann A.M."/>
            <person name="Op Den Camp H."/>
            <person name="Overmann J."/>
            <person name="Amann R."/>
            <person name="Jetten M.S.M."/>
            <person name="Mascher T."/>
            <person name="Medema M.H."/>
            <person name="Devos D.P."/>
            <person name="Kaster A.-K."/>
            <person name="Ovreas L."/>
            <person name="Rohde M."/>
            <person name="Galperin M.Y."/>
            <person name="Jogler C."/>
        </authorList>
    </citation>
    <scope>NUCLEOTIDE SEQUENCE [LARGE SCALE GENOMIC DNA]</scope>
    <source>
        <strain evidence="1 2">Pan54</strain>
    </source>
</reference>
<accession>A0A5C5XC48</accession>
<gene>
    <name evidence="1" type="ORF">Pan54_13200</name>
</gene>
<proteinExistence type="predicted"/>
<keyword evidence="2" id="KW-1185">Reference proteome</keyword>
<dbReference type="AlphaFoldDB" id="A0A5C5XC48"/>
<organism evidence="1 2">
    <name type="scientific">Rubinisphaera italica</name>
    <dbReference type="NCBI Taxonomy" id="2527969"/>
    <lineage>
        <taxon>Bacteria</taxon>
        <taxon>Pseudomonadati</taxon>
        <taxon>Planctomycetota</taxon>
        <taxon>Planctomycetia</taxon>
        <taxon>Planctomycetales</taxon>
        <taxon>Planctomycetaceae</taxon>
        <taxon>Rubinisphaera</taxon>
    </lineage>
</organism>
<sequence>MARPDVHRCCFTRSMPDVLIHKLTNQMIQVLFPKRDKLVQARVFNRLNKAFAAAIVIGARFGQRIRLDPFIDQLRGELFRKLCTHIVQHDIGFEAR</sequence>
<dbReference type="Proteomes" id="UP000316095">
    <property type="component" value="Unassembled WGS sequence"/>
</dbReference>
<evidence type="ECO:0000313" key="2">
    <source>
        <dbReference type="Proteomes" id="UP000316095"/>
    </source>
</evidence>
<comment type="caution">
    <text evidence="1">The sequence shown here is derived from an EMBL/GenBank/DDBJ whole genome shotgun (WGS) entry which is preliminary data.</text>
</comment>
<evidence type="ECO:0000313" key="1">
    <source>
        <dbReference type="EMBL" id="TWT60606.1"/>
    </source>
</evidence>
<name>A0A5C5XC48_9PLAN</name>
<dbReference type="EMBL" id="SJPG01000001">
    <property type="protein sequence ID" value="TWT60606.1"/>
    <property type="molecule type" value="Genomic_DNA"/>
</dbReference>
<protein>
    <submittedName>
        <fullName evidence="1">Uncharacterized protein</fullName>
    </submittedName>
</protein>